<gene>
    <name evidence="1" type="ORF">HPLM_LOCUS11145</name>
</gene>
<dbReference type="Proteomes" id="UP000268014">
    <property type="component" value="Unassembled WGS sequence"/>
</dbReference>
<proteinExistence type="predicted"/>
<dbReference type="WBParaSite" id="HPLM_0001115301-mRNA-1">
    <property type="protein sequence ID" value="HPLM_0001115301-mRNA-1"/>
    <property type="gene ID" value="HPLM_0001115301"/>
</dbReference>
<reference evidence="1 2" key="2">
    <citation type="submission" date="2018-11" db="EMBL/GenBank/DDBJ databases">
        <authorList>
            <consortium name="Pathogen Informatics"/>
        </authorList>
    </citation>
    <scope>NUCLEOTIDE SEQUENCE [LARGE SCALE GENOMIC DNA]</scope>
    <source>
        <strain evidence="1 2">MHpl1</strain>
    </source>
</reference>
<keyword evidence="2" id="KW-1185">Reference proteome</keyword>
<protein>
    <submittedName>
        <fullName evidence="3">DDE_3 domain-containing protein</fullName>
    </submittedName>
</protein>
<evidence type="ECO:0000313" key="3">
    <source>
        <dbReference type="WBParaSite" id="HPLM_0001115301-mRNA-1"/>
    </source>
</evidence>
<accession>A0A0N4WJG4</accession>
<evidence type="ECO:0000313" key="2">
    <source>
        <dbReference type="Proteomes" id="UP000268014"/>
    </source>
</evidence>
<organism evidence="3">
    <name type="scientific">Haemonchus placei</name>
    <name type="common">Barber's pole worm</name>
    <dbReference type="NCBI Taxonomy" id="6290"/>
    <lineage>
        <taxon>Eukaryota</taxon>
        <taxon>Metazoa</taxon>
        <taxon>Ecdysozoa</taxon>
        <taxon>Nematoda</taxon>
        <taxon>Chromadorea</taxon>
        <taxon>Rhabditida</taxon>
        <taxon>Rhabditina</taxon>
        <taxon>Rhabditomorpha</taxon>
        <taxon>Strongyloidea</taxon>
        <taxon>Trichostrongylidae</taxon>
        <taxon>Haemonchus</taxon>
    </lineage>
</organism>
<evidence type="ECO:0000313" key="1">
    <source>
        <dbReference type="EMBL" id="VDO42070.1"/>
    </source>
</evidence>
<name>A0A0N4WJG4_HAEPC</name>
<dbReference type="InterPro" id="IPR036397">
    <property type="entry name" value="RNaseH_sf"/>
</dbReference>
<dbReference type="OMA" id="GVCKERC"/>
<dbReference type="AlphaFoldDB" id="A0A0N4WJG4"/>
<sequence length="317" mass="35999">MPPDITNTHSNDTFFSSAAQNYIKDKERSEAKTRGVVVGTSYISRLRHRSGIKKATTKYRHTMWESNKQVRLDSCSGRLAAGMTFSDCVSVDECTVQIDCSRKYCFVKRGGQYSRVRISGTTQFAFLPGTSRIDTPFMSSVYNGLFCSQLNTAFLLCFFSDTISSGFCRVVQDSWRVRRIDRLQWAAESPHLNSIEVVWGNMKNCIRKRGVRNSENLKVAIAQYWKTLTPEICMRYISGIRKRMERVVEQEGRNIIEDDVGSKLCDLSAELAECTRDTQDDSVRTVAEDLKVGKPILPQLYTCATVLFSDIRGESIF</sequence>
<reference evidence="3" key="1">
    <citation type="submission" date="2017-02" db="UniProtKB">
        <authorList>
            <consortium name="WormBaseParasite"/>
        </authorList>
    </citation>
    <scope>IDENTIFICATION</scope>
</reference>
<dbReference type="GO" id="GO:0003676">
    <property type="term" value="F:nucleic acid binding"/>
    <property type="evidence" value="ECO:0007669"/>
    <property type="project" value="InterPro"/>
</dbReference>
<dbReference type="OrthoDB" id="5854164at2759"/>
<dbReference type="EMBL" id="UZAF01017479">
    <property type="protein sequence ID" value="VDO42070.1"/>
    <property type="molecule type" value="Genomic_DNA"/>
</dbReference>
<dbReference type="STRING" id="6290.A0A0N4WJG4"/>
<dbReference type="Gene3D" id="3.30.420.10">
    <property type="entry name" value="Ribonuclease H-like superfamily/Ribonuclease H"/>
    <property type="match status" value="1"/>
</dbReference>